<evidence type="ECO:0000256" key="2">
    <source>
        <dbReference type="ARBA" id="ARBA00023043"/>
    </source>
</evidence>
<dbReference type="Proteomes" id="UP001291623">
    <property type="component" value="Unassembled WGS sequence"/>
</dbReference>
<dbReference type="PANTHER" id="PTHR24134">
    <property type="entry name" value="ANKYRIN REPEAT-CONTAINING PROTEIN DDB_G0279043"/>
    <property type="match status" value="1"/>
</dbReference>
<accession>A0AAE1RV82</accession>
<dbReference type="Gene3D" id="1.25.40.20">
    <property type="entry name" value="Ankyrin repeat-containing domain"/>
    <property type="match status" value="2"/>
</dbReference>
<evidence type="ECO:0000313" key="4">
    <source>
        <dbReference type="EMBL" id="KAK4358032.1"/>
    </source>
</evidence>
<gene>
    <name evidence="4" type="ORF">RND71_023642</name>
</gene>
<keyword evidence="5" id="KW-1185">Reference proteome</keyword>
<reference evidence="4" key="1">
    <citation type="submission" date="2023-12" db="EMBL/GenBank/DDBJ databases">
        <title>Genome assembly of Anisodus tanguticus.</title>
        <authorList>
            <person name="Wang Y.-J."/>
        </authorList>
    </citation>
    <scope>NUCLEOTIDE SEQUENCE</scope>
    <source>
        <strain evidence="4">KB-2021</strain>
        <tissue evidence="4">Leaf</tissue>
    </source>
</reference>
<name>A0AAE1RV82_9SOLA</name>
<dbReference type="InterPro" id="IPR002110">
    <property type="entry name" value="Ankyrin_rpt"/>
</dbReference>
<dbReference type="PROSITE" id="PS50088">
    <property type="entry name" value="ANK_REPEAT"/>
    <property type="match status" value="3"/>
</dbReference>
<sequence>MDSAKPSAQMEEKDLFKAAESGDSSLFKSLTEEQLLKSLSLRNEDARSLLHVAVSYGHTQIKTIDVIRSEVYLGRLVNSNAEDGWACRHSKAAIGGLLIVDAYLVAGGWRRRSVGGQWSVVVMVVWVGWGGWWGQGMLPLVVKILAAADPSASGINSGDEEGWVPLHSAASSGNVEIVEILLSRGEWIPCSDKISCSATLSMQKTRLVGCTPLHRAASTGNSELCELLIEEGAEVDEVDKAGETPLMTAVVCGNKEVALLLIRHGADVDAEDKEGYTVLGRASNDLRPVLVDAAKMMLEG</sequence>
<dbReference type="Pfam" id="PF12796">
    <property type="entry name" value="Ank_2"/>
    <property type="match status" value="1"/>
</dbReference>
<proteinExistence type="predicted"/>
<evidence type="ECO:0000256" key="1">
    <source>
        <dbReference type="ARBA" id="ARBA00022737"/>
    </source>
</evidence>
<feature type="repeat" description="ANK" evidence="3">
    <location>
        <begin position="208"/>
        <end position="240"/>
    </location>
</feature>
<dbReference type="AlphaFoldDB" id="A0AAE1RV82"/>
<organism evidence="4 5">
    <name type="scientific">Anisodus tanguticus</name>
    <dbReference type="NCBI Taxonomy" id="243964"/>
    <lineage>
        <taxon>Eukaryota</taxon>
        <taxon>Viridiplantae</taxon>
        <taxon>Streptophyta</taxon>
        <taxon>Embryophyta</taxon>
        <taxon>Tracheophyta</taxon>
        <taxon>Spermatophyta</taxon>
        <taxon>Magnoliopsida</taxon>
        <taxon>eudicotyledons</taxon>
        <taxon>Gunneridae</taxon>
        <taxon>Pentapetalae</taxon>
        <taxon>asterids</taxon>
        <taxon>lamiids</taxon>
        <taxon>Solanales</taxon>
        <taxon>Solanaceae</taxon>
        <taxon>Solanoideae</taxon>
        <taxon>Hyoscyameae</taxon>
        <taxon>Anisodus</taxon>
    </lineage>
</organism>
<dbReference type="SUPFAM" id="SSF48403">
    <property type="entry name" value="Ankyrin repeat"/>
    <property type="match status" value="1"/>
</dbReference>
<keyword evidence="1" id="KW-0677">Repeat</keyword>
<dbReference type="PANTHER" id="PTHR24134:SF9">
    <property type="entry name" value="ANKYRIN REPEAT AND SOCS BOX PROTEIN 8"/>
    <property type="match status" value="1"/>
</dbReference>
<dbReference type="SMART" id="SM00248">
    <property type="entry name" value="ANK"/>
    <property type="match status" value="4"/>
</dbReference>
<feature type="repeat" description="ANK" evidence="3">
    <location>
        <begin position="161"/>
        <end position="193"/>
    </location>
</feature>
<keyword evidence="2 3" id="KW-0040">ANK repeat</keyword>
<comment type="caution">
    <text evidence="4">The sequence shown here is derived from an EMBL/GenBank/DDBJ whole genome shotgun (WGS) entry which is preliminary data.</text>
</comment>
<dbReference type="Pfam" id="PF00023">
    <property type="entry name" value="Ank"/>
    <property type="match status" value="1"/>
</dbReference>
<evidence type="ECO:0000313" key="5">
    <source>
        <dbReference type="Proteomes" id="UP001291623"/>
    </source>
</evidence>
<feature type="repeat" description="ANK" evidence="3">
    <location>
        <begin position="241"/>
        <end position="273"/>
    </location>
</feature>
<dbReference type="PROSITE" id="PS50297">
    <property type="entry name" value="ANK_REP_REGION"/>
    <property type="match status" value="3"/>
</dbReference>
<dbReference type="PRINTS" id="PR01415">
    <property type="entry name" value="ANKYRIN"/>
</dbReference>
<dbReference type="InterPro" id="IPR036770">
    <property type="entry name" value="Ankyrin_rpt-contain_sf"/>
</dbReference>
<evidence type="ECO:0000256" key="3">
    <source>
        <dbReference type="PROSITE-ProRule" id="PRU00023"/>
    </source>
</evidence>
<protein>
    <submittedName>
        <fullName evidence="4">Uncharacterized protein</fullName>
    </submittedName>
</protein>
<dbReference type="EMBL" id="JAVYJV010000012">
    <property type="protein sequence ID" value="KAK4358032.1"/>
    <property type="molecule type" value="Genomic_DNA"/>
</dbReference>